<dbReference type="InParanoid" id="B0W8K8"/>
<dbReference type="VEuPathDB" id="VectorBase:CQUJHB000431"/>
<dbReference type="VEuPathDB" id="VectorBase:CPIJ003316"/>
<sequence length="235" mass="25443">MALLNPFDNLRLREPPFNYVDSLGGFGGGGKSSSSFVRMRRPKMASDGAGCRVPLVFLGPVSVESLVGSWTNNPKVVALKRQQAVEDAIALRLASTEMGTQLEALPPGKIYGMTVTEPCSSPKLNSSSPMDITSSTSPDATQEKDPIDNSPNGKTSMSQYLKMPWICSLNFFPIGKDTTHIIKSTKLHIIDRLSKMVASNYVYSDSHGAYCPKSSPTMYPSELCHVLTSSGIGRF</sequence>
<keyword evidence="4" id="KW-1185">Reference proteome</keyword>
<dbReference type="OrthoDB" id="6162476at2759"/>
<dbReference type="HOGENOM" id="CLU_1181224_0_0_1"/>
<dbReference type="eggNOG" id="KOG3815">
    <property type="taxonomic scope" value="Eukaryota"/>
</dbReference>
<evidence type="ECO:0000313" key="2">
    <source>
        <dbReference type="EMBL" id="EDS39058.1"/>
    </source>
</evidence>
<reference evidence="2" key="1">
    <citation type="submission" date="2007-03" db="EMBL/GenBank/DDBJ databases">
        <title>Annotation of Culex pipiens quinquefasciatus.</title>
        <authorList>
            <consortium name="The Broad Institute Genome Sequencing Platform"/>
            <person name="Atkinson P.W."/>
            <person name="Hemingway J."/>
            <person name="Christensen B.M."/>
            <person name="Higgs S."/>
            <person name="Kodira C."/>
            <person name="Hannick L."/>
            <person name="Megy K."/>
            <person name="O'Leary S."/>
            <person name="Pearson M."/>
            <person name="Haas B.J."/>
            <person name="Mauceli E."/>
            <person name="Wortman J.R."/>
            <person name="Lee N.H."/>
            <person name="Guigo R."/>
            <person name="Stanke M."/>
            <person name="Alvarado L."/>
            <person name="Amedeo P."/>
            <person name="Antoine C.H."/>
            <person name="Arensburger P."/>
            <person name="Bidwell S.L."/>
            <person name="Crawford M."/>
            <person name="Camaro F."/>
            <person name="Devon K."/>
            <person name="Engels R."/>
            <person name="Hammond M."/>
            <person name="Howarth C."/>
            <person name="Koehrsen M."/>
            <person name="Lawson D."/>
            <person name="Montgomery P."/>
            <person name="Nene V."/>
            <person name="Nusbaum C."/>
            <person name="Puiu D."/>
            <person name="Romero-Severson J."/>
            <person name="Severson D.W."/>
            <person name="Shumway M."/>
            <person name="Sisk P."/>
            <person name="Stolte C."/>
            <person name="Zeng Q."/>
            <person name="Eisenstadt E."/>
            <person name="Fraser-Liggett C."/>
            <person name="Strausberg R."/>
            <person name="Galagan J."/>
            <person name="Birren B."/>
            <person name="Collins F.H."/>
        </authorList>
    </citation>
    <scope>NUCLEOTIDE SEQUENCE [LARGE SCALE GENOMIC DNA]</scope>
    <source>
        <strain evidence="2">JHB</strain>
    </source>
</reference>
<protein>
    <submittedName>
        <fullName evidence="2 3">Uncharacterized protein</fullName>
    </submittedName>
</protein>
<proteinExistence type="predicted"/>
<dbReference type="AlphaFoldDB" id="B0W8K8"/>
<name>B0W8K8_CULQU</name>
<feature type="region of interest" description="Disordered" evidence="1">
    <location>
        <begin position="121"/>
        <end position="154"/>
    </location>
</feature>
<dbReference type="STRING" id="7176.B0W8K8"/>
<evidence type="ECO:0000313" key="4">
    <source>
        <dbReference type="Proteomes" id="UP000002320"/>
    </source>
</evidence>
<evidence type="ECO:0000256" key="1">
    <source>
        <dbReference type="SAM" id="MobiDB-lite"/>
    </source>
</evidence>
<gene>
    <name evidence="3" type="primary">6034769</name>
    <name evidence="2" type="ORF">CpipJ_CPIJ003316</name>
</gene>
<reference evidence="3" key="2">
    <citation type="submission" date="2020-05" db="UniProtKB">
        <authorList>
            <consortium name="EnsemblMetazoa"/>
        </authorList>
    </citation>
    <scope>IDENTIFICATION</scope>
    <source>
        <strain evidence="3">JHB</strain>
    </source>
</reference>
<evidence type="ECO:0000313" key="3">
    <source>
        <dbReference type="EnsemblMetazoa" id="CPIJ003316-PA"/>
    </source>
</evidence>
<accession>B0W8K8</accession>
<dbReference type="Proteomes" id="UP000002320">
    <property type="component" value="Unassembled WGS sequence"/>
</dbReference>
<feature type="compositionally biased region" description="Low complexity" evidence="1">
    <location>
        <begin position="126"/>
        <end position="139"/>
    </location>
</feature>
<organism>
    <name type="scientific">Culex quinquefasciatus</name>
    <name type="common">Southern house mosquito</name>
    <name type="synonym">Culex pungens</name>
    <dbReference type="NCBI Taxonomy" id="7176"/>
    <lineage>
        <taxon>Eukaryota</taxon>
        <taxon>Metazoa</taxon>
        <taxon>Ecdysozoa</taxon>
        <taxon>Arthropoda</taxon>
        <taxon>Hexapoda</taxon>
        <taxon>Insecta</taxon>
        <taxon>Pterygota</taxon>
        <taxon>Neoptera</taxon>
        <taxon>Endopterygota</taxon>
        <taxon>Diptera</taxon>
        <taxon>Nematocera</taxon>
        <taxon>Culicoidea</taxon>
        <taxon>Culicidae</taxon>
        <taxon>Culicinae</taxon>
        <taxon>Culicini</taxon>
        <taxon>Culex</taxon>
        <taxon>Culex</taxon>
    </lineage>
</organism>
<dbReference type="KEGG" id="cqu:CpipJ_CPIJ003316"/>
<dbReference type="EnsemblMetazoa" id="CPIJ003316-RA">
    <property type="protein sequence ID" value="CPIJ003316-PA"/>
    <property type="gene ID" value="CPIJ003316"/>
</dbReference>
<dbReference type="EMBL" id="DS231859">
    <property type="protein sequence ID" value="EDS39058.1"/>
    <property type="molecule type" value="Genomic_DNA"/>
</dbReference>